<dbReference type="PANTHER" id="PTHR47272">
    <property type="entry name" value="DDE_TNP_1_7 DOMAIN-CONTAINING PROTEIN"/>
    <property type="match status" value="1"/>
</dbReference>
<dbReference type="AlphaFoldDB" id="A0A9P0KVM9"/>
<evidence type="ECO:0000313" key="3">
    <source>
        <dbReference type="Proteomes" id="UP001152888"/>
    </source>
</evidence>
<dbReference type="OrthoDB" id="6077919at2759"/>
<dbReference type="Pfam" id="PF13843">
    <property type="entry name" value="DDE_Tnp_1_7"/>
    <property type="match status" value="1"/>
</dbReference>
<comment type="caution">
    <text evidence="2">The sequence shown here is derived from an EMBL/GenBank/DDBJ whole genome shotgun (WGS) entry which is preliminary data.</text>
</comment>
<gene>
    <name evidence="2" type="ORF">ACAOBT_LOCUS15809</name>
</gene>
<accession>A0A9P0KVM9</accession>
<name>A0A9P0KVM9_ACAOB</name>
<protein>
    <recommendedName>
        <fullName evidence="1">PiggyBac transposable element-derived protein domain-containing protein</fullName>
    </recommendedName>
</protein>
<dbReference type="InterPro" id="IPR029526">
    <property type="entry name" value="PGBD"/>
</dbReference>
<feature type="domain" description="PiggyBac transposable element-derived protein" evidence="1">
    <location>
        <begin position="2"/>
        <end position="144"/>
    </location>
</feature>
<evidence type="ECO:0000313" key="2">
    <source>
        <dbReference type="EMBL" id="CAH1983894.1"/>
    </source>
</evidence>
<reference evidence="2" key="1">
    <citation type="submission" date="2022-03" db="EMBL/GenBank/DDBJ databases">
        <authorList>
            <person name="Sayadi A."/>
        </authorList>
    </citation>
    <scope>NUCLEOTIDE SEQUENCE</scope>
</reference>
<organism evidence="2 3">
    <name type="scientific">Acanthoscelides obtectus</name>
    <name type="common">Bean weevil</name>
    <name type="synonym">Bruchus obtectus</name>
    <dbReference type="NCBI Taxonomy" id="200917"/>
    <lineage>
        <taxon>Eukaryota</taxon>
        <taxon>Metazoa</taxon>
        <taxon>Ecdysozoa</taxon>
        <taxon>Arthropoda</taxon>
        <taxon>Hexapoda</taxon>
        <taxon>Insecta</taxon>
        <taxon>Pterygota</taxon>
        <taxon>Neoptera</taxon>
        <taxon>Endopterygota</taxon>
        <taxon>Coleoptera</taxon>
        <taxon>Polyphaga</taxon>
        <taxon>Cucujiformia</taxon>
        <taxon>Chrysomeloidea</taxon>
        <taxon>Chrysomelidae</taxon>
        <taxon>Bruchinae</taxon>
        <taxon>Bruchini</taxon>
        <taxon>Acanthoscelides</taxon>
    </lineage>
</organism>
<proteinExistence type="predicted"/>
<evidence type="ECO:0000259" key="1">
    <source>
        <dbReference type="Pfam" id="PF13843"/>
    </source>
</evidence>
<dbReference type="Proteomes" id="UP001152888">
    <property type="component" value="Unassembled WGS sequence"/>
</dbReference>
<sequence length="158" mass="17817">MHFNNNDNVIPRGTLGHDKLFKIRPFLDSLQERLNKIPIEEHVAADEQIISTKARSTIKQYNPKKPHKWGFKVIVLCGISGFNYSFDIFAGAQSNVVPVDAPDLGKSSNVVLNLLHRVPKHVNHKIFFDNWFASIPLAVYLTKTKSNSRLQKAIGKGV</sequence>
<dbReference type="PANTHER" id="PTHR47272:SF1">
    <property type="entry name" value="PIGGYBAC TRANSPOSABLE ELEMENT-DERIVED PROTEIN 3-LIKE"/>
    <property type="match status" value="1"/>
</dbReference>
<dbReference type="EMBL" id="CAKOFQ010006947">
    <property type="protein sequence ID" value="CAH1983894.1"/>
    <property type="molecule type" value="Genomic_DNA"/>
</dbReference>
<keyword evidence="3" id="KW-1185">Reference proteome</keyword>